<dbReference type="EMBL" id="BAABDS010000010">
    <property type="protein sequence ID" value="GAA3703568.1"/>
    <property type="molecule type" value="Genomic_DNA"/>
</dbReference>
<dbReference type="PANTHER" id="PTHR36838">
    <property type="entry name" value="AUXIN EFFLUX CARRIER FAMILY PROTEIN"/>
    <property type="match status" value="1"/>
</dbReference>
<dbReference type="Gene3D" id="1.20.1530.20">
    <property type="match status" value="2"/>
</dbReference>
<dbReference type="InterPro" id="IPR038770">
    <property type="entry name" value="Na+/solute_symporter_sf"/>
</dbReference>
<evidence type="ECO:0000256" key="5">
    <source>
        <dbReference type="ARBA" id="ARBA00022692"/>
    </source>
</evidence>
<keyword evidence="4" id="KW-1003">Cell membrane</keyword>
<dbReference type="PANTHER" id="PTHR36838:SF1">
    <property type="entry name" value="SLR1864 PROTEIN"/>
    <property type="match status" value="1"/>
</dbReference>
<protein>
    <submittedName>
        <fullName evidence="9">AEC family transporter</fullName>
    </submittedName>
</protein>
<feature type="transmembrane region" description="Helical" evidence="8">
    <location>
        <begin position="122"/>
        <end position="144"/>
    </location>
</feature>
<dbReference type="Pfam" id="PF03547">
    <property type="entry name" value="Mem_trans"/>
    <property type="match status" value="2"/>
</dbReference>
<keyword evidence="5 8" id="KW-0812">Transmembrane</keyword>
<keyword evidence="3" id="KW-0813">Transport</keyword>
<evidence type="ECO:0000256" key="7">
    <source>
        <dbReference type="ARBA" id="ARBA00023136"/>
    </source>
</evidence>
<feature type="transmembrane region" description="Helical" evidence="8">
    <location>
        <begin position="272"/>
        <end position="294"/>
    </location>
</feature>
<name>A0ABP7DBV4_9GAMM</name>
<keyword evidence="10" id="KW-1185">Reference proteome</keyword>
<evidence type="ECO:0000256" key="8">
    <source>
        <dbReference type="SAM" id="Phobius"/>
    </source>
</evidence>
<feature type="transmembrane region" description="Helical" evidence="8">
    <location>
        <begin position="151"/>
        <end position="168"/>
    </location>
</feature>
<feature type="transmembrane region" description="Helical" evidence="8">
    <location>
        <begin position="95"/>
        <end position="116"/>
    </location>
</feature>
<comment type="caution">
    <text evidence="9">The sequence shown here is derived from an EMBL/GenBank/DDBJ whole genome shotgun (WGS) entry which is preliminary data.</text>
</comment>
<sequence>MRLYMLSTLLNIVVPVFAVVAVGFAFGRRQRHADMGFINLANVAVFCPALVFSALIDNPVRLGTSWPLMLAGTLIIVLPGLLLCLFRFRGLERRTLVLGGMFRNTGNIGIPLMMLAYGEDQLGAIIILFVLSNLIHFSLGLFILSREAGRWLWLKNPIIWSAVLGMLLADHPTLLPEFVYTSTGLLGQMAVPLMLFALGVRLSGGEMGDLGLALRVNLSYLLAGAASLLLVAWWLPLSADWLRLLALSVMLPPAVLNYLLCEQYRCQPDKMASIVLLGNALSVLTIPLVIYLTLTLL</sequence>
<comment type="subcellular location">
    <subcellularLocation>
        <location evidence="1">Cell membrane</location>
        <topology evidence="1">Multi-pass membrane protein</topology>
    </subcellularLocation>
</comment>
<evidence type="ECO:0000313" key="9">
    <source>
        <dbReference type="EMBL" id="GAA3703568.1"/>
    </source>
</evidence>
<feature type="transmembrane region" description="Helical" evidence="8">
    <location>
        <begin position="212"/>
        <end position="235"/>
    </location>
</feature>
<evidence type="ECO:0000256" key="2">
    <source>
        <dbReference type="ARBA" id="ARBA00010145"/>
    </source>
</evidence>
<evidence type="ECO:0000313" key="10">
    <source>
        <dbReference type="Proteomes" id="UP001501479"/>
    </source>
</evidence>
<keyword evidence="6 8" id="KW-1133">Transmembrane helix</keyword>
<dbReference type="Proteomes" id="UP001501479">
    <property type="component" value="Unassembled WGS sequence"/>
</dbReference>
<evidence type="ECO:0000256" key="6">
    <source>
        <dbReference type="ARBA" id="ARBA00022989"/>
    </source>
</evidence>
<feature type="transmembrane region" description="Helical" evidence="8">
    <location>
        <begin position="180"/>
        <end position="200"/>
    </location>
</feature>
<gene>
    <name evidence="9" type="ORF">GCM10022421_07820</name>
</gene>
<accession>A0ABP7DBV4</accession>
<feature type="transmembrane region" description="Helical" evidence="8">
    <location>
        <begin position="68"/>
        <end position="88"/>
    </location>
</feature>
<comment type="similarity">
    <text evidence="2">Belongs to the auxin efflux carrier (TC 2.A.69) family.</text>
</comment>
<proteinExistence type="inferred from homology"/>
<keyword evidence="7 8" id="KW-0472">Membrane</keyword>
<feature type="transmembrane region" description="Helical" evidence="8">
    <location>
        <begin position="37"/>
        <end position="56"/>
    </location>
</feature>
<evidence type="ECO:0000256" key="1">
    <source>
        <dbReference type="ARBA" id="ARBA00004651"/>
    </source>
</evidence>
<evidence type="ECO:0000256" key="3">
    <source>
        <dbReference type="ARBA" id="ARBA00022448"/>
    </source>
</evidence>
<dbReference type="InterPro" id="IPR004776">
    <property type="entry name" value="Mem_transp_PIN-like"/>
</dbReference>
<evidence type="ECO:0000256" key="4">
    <source>
        <dbReference type="ARBA" id="ARBA00022475"/>
    </source>
</evidence>
<feature type="transmembrane region" description="Helical" evidence="8">
    <location>
        <begin position="241"/>
        <end position="260"/>
    </location>
</feature>
<reference evidence="10" key="1">
    <citation type="journal article" date="2019" name="Int. J. Syst. Evol. Microbiol.">
        <title>The Global Catalogue of Microorganisms (GCM) 10K type strain sequencing project: providing services to taxonomists for standard genome sequencing and annotation.</title>
        <authorList>
            <consortium name="The Broad Institute Genomics Platform"/>
            <consortium name="The Broad Institute Genome Sequencing Center for Infectious Disease"/>
            <person name="Wu L."/>
            <person name="Ma J."/>
        </authorList>
    </citation>
    <scope>NUCLEOTIDE SEQUENCE [LARGE SCALE GENOMIC DNA]</scope>
    <source>
        <strain evidence="10">JCM 17329</strain>
    </source>
</reference>
<feature type="transmembrane region" description="Helical" evidence="8">
    <location>
        <begin position="6"/>
        <end position="25"/>
    </location>
</feature>
<organism evidence="9 10">
    <name type="scientific">Oceanisphaera sediminis</name>
    <dbReference type="NCBI Taxonomy" id="981381"/>
    <lineage>
        <taxon>Bacteria</taxon>
        <taxon>Pseudomonadati</taxon>
        <taxon>Pseudomonadota</taxon>
        <taxon>Gammaproteobacteria</taxon>
        <taxon>Aeromonadales</taxon>
        <taxon>Aeromonadaceae</taxon>
        <taxon>Oceanisphaera</taxon>
    </lineage>
</organism>